<evidence type="ECO:0000256" key="5">
    <source>
        <dbReference type="SAM" id="MobiDB-lite"/>
    </source>
</evidence>
<keyword evidence="6" id="KW-1133">Transmembrane helix</keyword>
<name>A0A8C9WJB3_SCLFO</name>
<keyword evidence="4" id="KW-0325">Glycoprotein</keyword>
<evidence type="ECO:0000256" key="4">
    <source>
        <dbReference type="ARBA" id="ARBA00023180"/>
    </source>
</evidence>
<dbReference type="PANTHER" id="PTHR12080:SF59">
    <property type="entry name" value="HEPATIC AND GLIAL CELL ADHESION MOLECULE"/>
    <property type="match status" value="1"/>
</dbReference>
<protein>
    <recommendedName>
        <fullName evidence="7">Ig-like domain-containing protein</fullName>
    </recommendedName>
</protein>
<evidence type="ECO:0000256" key="2">
    <source>
        <dbReference type="ARBA" id="ARBA00022729"/>
    </source>
</evidence>
<reference evidence="8" key="3">
    <citation type="submission" date="2025-09" db="UniProtKB">
        <authorList>
            <consortium name="Ensembl"/>
        </authorList>
    </citation>
    <scope>IDENTIFICATION</scope>
</reference>
<dbReference type="AlphaFoldDB" id="A0A8C9WJB3"/>
<evidence type="ECO:0000313" key="8">
    <source>
        <dbReference type="Ensembl" id="ENSSFOP00015074725.1"/>
    </source>
</evidence>
<reference evidence="8" key="2">
    <citation type="submission" date="2025-08" db="UniProtKB">
        <authorList>
            <consortium name="Ensembl"/>
        </authorList>
    </citation>
    <scope>IDENTIFICATION</scope>
</reference>
<evidence type="ECO:0000313" key="9">
    <source>
        <dbReference type="Proteomes" id="UP000694397"/>
    </source>
</evidence>
<dbReference type="GeneTree" id="ENSGT01120000275786"/>
<dbReference type="PROSITE" id="PS50835">
    <property type="entry name" value="IG_LIKE"/>
    <property type="match status" value="1"/>
</dbReference>
<dbReference type="Ensembl" id="ENSSFOT00015041593.1">
    <property type="protein sequence ID" value="ENSSFOP00015074725.1"/>
    <property type="gene ID" value="ENSSFOG00015024897.1"/>
</dbReference>
<feature type="region of interest" description="Disordered" evidence="5">
    <location>
        <begin position="287"/>
        <end position="322"/>
    </location>
</feature>
<proteinExistence type="predicted"/>
<dbReference type="PANTHER" id="PTHR12080">
    <property type="entry name" value="SIGNALING LYMPHOCYTIC ACTIVATION MOLECULE"/>
    <property type="match status" value="1"/>
</dbReference>
<evidence type="ECO:0000259" key="7">
    <source>
        <dbReference type="PROSITE" id="PS50835"/>
    </source>
</evidence>
<dbReference type="InterPro" id="IPR015631">
    <property type="entry name" value="CD2/SLAM_rcpt"/>
</dbReference>
<reference evidence="8 9" key="1">
    <citation type="submission" date="2019-04" db="EMBL/GenBank/DDBJ databases">
        <authorList>
            <consortium name="Wellcome Sanger Institute Data Sharing"/>
        </authorList>
    </citation>
    <scope>NUCLEOTIDE SEQUENCE [LARGE SCALE GENOMIC DNA]</scope>
</reference>
<feature type="domain" description="Ig-like" evidence="7">
    <location>
        <begin position="133"/>
        <end position="184"/>
    </location>
</feature>
<keyword evidence="2" id="KW-0732">Signal</keyword>
<evidence type="ECO:0000256" key="1">
    <source>
        <dbReference type="ARBA" id="ARBA00004370"/>
    </source>
</evidence>
<accession>A0A8C9WJB3</accession>
<evidence type="ECO:0000256" key="3">
    <source>
        <dbReference type="ARBA" id="ARBA00023136"/>
    </source>
</evidence>
<dbReference type="CDD" id="cd12087">
    <property type="entry name" value="TM_EGFR-like"/>
    <property type="match status" value="1"/>
</dbReference>
<keyword evidence="3 6" id="KW-0472">Membrane</keyword>
<dbReference type="Proteomes" id="UP000694397">
    <property type="component" value="Chromosome 14"/>
</dbReference>
<dbReference type="GO" id="GO:0016020">
    <property type="term" value="C:membrane"/>
    <property type="evidence" value="ECO:0007669"/>
    <property type="project" value="UniProtKB-SubCell"/>
</dbReference>
<feature type="transmembrane region" description="Helical" evidence="6">
    <location>
        <begin position="217"/>
        <end position="243"/>
    </location>
</feature>
<comment type="subcellular location">
    <subcellularLocation>
        <location evidence="1">Membrane</location>
    </subcellularLocation>
</comment>
<keyword evidence="6" id="KW-0812">Transmembrane</keyword>
<evidence type="ECO:0000256" key="6">
    <source>
        <dbReference type="SAM" id="Phobius"/>
    </source>
</evidence>
<dbReference type="InterPro" id="IPR007110">
    <property type="entry name" value="Ig-like_dom"/>
</dbReference>
<dbReference type="SUPFAM" id="SSF48726">
    <property type="entry name" value="Immunoglobulin"/>
    <property type="match status" value="2"/>
</dbReference>
<dbReference type="InterPro" id="IPR013783">
    <property type="entry name" value="Ig-like_fold"/>
</dbReference>
<dbReference type="Gene3D" id="2.60.40.10">
    <property type="entry name" value="Immunoglobulins"/>
    <property type="match status" value="2"/>
</dbReference>
<sequence length="322" mass="35842">MWGTCDCRLIICKYLHCLEITFMVSLRTESGEVGDRVPIDLGYPYTKAEDELVWKRSTVTIIKQKKGKLVTGKEGDVEDNGSVVLHNVTMEQKGEYSAEVFNSGGKQVYSVTKNLCVREKVSKPGKPSFTCSGSSVKLTCDAQGTSSDIVWLKNNKETKKTGTALTLKLAEITAADEFSCSISNKIRSAQRFRKQHPQQLPLNLLCVSERKLFGLDMYIMIAILAGGGGLFLILVGVLVFCCFRRYRQNKNRFRGRSGARRHGKRVLGPFSDAQAAVRDICRVRPRAPARPGPASADGHPALSVPELRTETRRELRKHSPLY</sequence>
<organism evidence="8 9">
    <name type="scientific">Scleropages formosus</name>
    <name type="common">Asian bonytongue</name>
    <name type="synonym">Osteoglossum formosum</name>
    <dbReference type="NCBI Taxonomy" id="113540"/>
    <lineage>
        <taxon>Eukaryota</taxon>
        <taxon>Metazoa</taxon>
        <taxon>Chordata</taxon>
        <taxon>Craniata</taxon>
        <taxon>Vertebrata</taxon>
        <taxon>Euteleostomi</taxon>
        <taxon>Actinopterygii</taxon>
        <taxon>Neopterygii</taxon>
        <taxon>Teleostei</taxon>
        <taxon>Osteoglossocephala</taxon>
        <taxon>Osteoglossomorpha</taxon>
        <taxon>Osteoglossiformes</taxon>
        <taxon>Osteoglossidae</taxon>
        <taxon>Scleropages</taxon>
    </lineage>
</organism>
<dbReference type="InterPro" id="IPR036179">
    <property type="entry name" value="Ig-like_dom_sf"/>
</dbReference>
<dbReference type="GO" id="GO:0005911">
    <property type="term" value="C:cell-cell junction"/>
    <property type="evidence" value="ECO:0007669"/>
    <property type="project" value="TreeGrafter"/>
</dbReference>
<keyword evidence="9" id="KW-1185">Reference proteome</keyword>